<dbReference type="Gene3D" id="1.20.1280.50">
    <property type="match status" value="1"/>
</dbReference>
<dbReference type="OMA" id="DQIANCR"/>
<dbReference type="EnsemblPlants" id="TraesCS6A02G058900.1">
    <property type="protein sequence ID" value="TraesCS6A02G058900.1"/>
    <property type="gene ID" value="TraesCS6A02G058900"/>
</dbReference>
<dbReference type="InterPro" id="IPR056594">
    <property type="entry name" value="AT5G49610-like_b-prop"/>
</dbReference>
<dbReference type="Gramene" id="TraesPARA_EIv1.0_1901730.1">
    <property type="protein sequence ID" value="TraesPARA_EIv1.0_1901730.1.CDS"/>
    <property type="gene ID" value="TraesPARA_EIv1.0_1901730"/>
</dbReference>
<dbReference type="Gramene" id="TraesCLE_scaffold_029600_01G000100.1">
    <property type="protein sequence ID" value="TraesCLE_scaffold_029600_01G000100.1"/>
    <property type="gene ID" value="TraesCLE_scaffold_029600_01G000100"/>
</dbReference>
<dbReference type="Proteomes" id="UP000019116">
    <property type="component" value="Chromosome 6A"/>
</dbReference>
<reference evidence="2" key="1">
    <citation type="submission" date="2018-08" db="EMBL/GenBank/DDBJ databases">
        <authorList>
            <person name="Rossello M."/>
        </authorList>
    </citation>
    <scope>NUCLEOTIDE SEQUENCE [LARGE SCALE GENOMIC DNA]</scope>
    <source>
        <strain evidence="2">cv. Chinese Spring</strain>
    </source>
</reference>
<dbReference type="InterPro" id="IPR036047">
    <property type="entry name" value="F-box-like_dom_sf"/>
</dbReference>
<accession>A0A3B6NL39</accession>
<dbReference type="Gramene" id="TraesCS6A02G058900.1">
    <property type="protein sequence ID" value="TraesCS6A02G058900.1"/>
    <property type="gene ID" value="TraesCS6A02G058900"/>
</dbReference>
<protein>
    <recommendedName>
        <fullName evidence="1">F-box domain-containing protein</fullName>
    </recommendedName>
</protein>
<dbReference type="Gramene" id="TraesCS6A03G0132600.1">
    <property type="protein sequence ID" value="TraesCS6A03G0132600.1.CDS"/>
    <property type="gene ID" value="TraesCS6A03G0132600"/>
</dbReference>
<dbReference type="PANTHER" id="PTHR32133:SF312">
    <property type="entry name" value="F-BOX DOMAIN-CONTAINING PROTEIN"/>
    <property type="match status" value="1"/>
</dbReference>
<dbReference type="Pfam" id="PF00646">
    <property type="entry name" value="F-box"/>
    <property type="match status" value="1"/>
</dbReference>
<evidence type="ECO:0000313" key="2">
    <source>
        <dbReference type="EnsemblPlants" id="TraesCS6A02G058900.1"/>
    </source>
</evidence>
<dbReference type="Gramene" id="TraesCAD_scaffold_033648_01G000100.1">
    <property type="protein sequence ID" value="TraesCAD_scaffold_033648_01G000100.1"/>
    <property type="gene ID" value="TraesCAD_scaffold_033648_01G000100"/>
</dbReference>
<dbReference type="Gramene" id="TraesARI6A03G03208440.1">
    <property type="protein sequence ID" value="TraesARI6A03G03208440.1"/>
    <property type="gene ID" value="TraesARI6A03G03208440"/>
</dbReference>
<dbReference type="Gramene" id="TraesMAC6A03G03252130.1">
    <property type="protein sequence ID" value="TraesMAC6A03G03252130.1"/>
    <property type="gene ID" value="TraesMAC6A03G03252130"/>
</dbReference>
<evidence type="ECO:0000259" key="1">
    <source>
        <dbReference type="SMART" id="SM00256"/>
    </source>
</evidence>
<dbReference type="Pfam" id="PF23635">
    <property type="entry name" value="Beta-prop_AT5G49610-like"/>
    <property type="match status" value="1"/>
</dbReference>
<sequence>MSAMTATLHHRPRSRSPLEDEDLLSEILLRLPPQPSSLPRASAVCKRWRRLVSDSGFLRRYRQHHRRSPPVLGFFRSDYPGISYTPAMEAPDRVPASRFSLHLNDRYIILSCRHGLVLISHSSRNQVLVWDPVTGDQHRVAAPLGIDMTTTPMDGQVLRAAADAQHFQVVLVNYKKKYARAIAAIYSSETGVWSNLIQTPVPREAMEYESMPPVLVGDSLYILLPGDSTSVILEVDLDSQSLAVSGLPMDTFAKDQFLMVMRAEGGGLGVLSLTGFAAELWKRNTNCDGVASWVLGRTFELDKLLPLNSENIRHTAMVAYAEENNVAFLRTFDSIFMVQLESLQFSKLPENSNCDICYPLESVYAAETSIGGGHDGADQNMLNQ</sequence>
<organism evidence="2">
    <name type="scientific">Triticum aestivum</name>
    <name type="common">Wheat</name>
    <dbReference type="NCBI Taxonomy" id="4565"/>
    <lineage>
        <taxon>Eukaryota</taxon>
        <taxon>Viridiplantae</taxon>
        <taxon>Streptophyta</taxon>
        <taxon>Embryophyta</taxon>
        <taxon>Tracheophyta</taxon>
        <taxon>Spermatophyta</taxon>
        <taxon>Magnoliopsida</taxon>
        <taxon>Liliopsida</taxon>
        <taxon>Poales</taxon>
        <taxon>Poaceae</taxon>
        <taxon>BOP clade</taxon>
        <taxon>Pooideae</taxon>
        <taxon>Triticodae</taxon>
        <taxon>Triticeae</taxon>
        <taxon>Triticinae</taxon>
        <taxon>Triticum</taxon>
    </lineage>
</organism>
<dbReference type="STRING" id="4565.A0A3B6NL39"/>
<proteinExistence type="predicted"/>
<dbReference type="InterPro" id="IPR001810">
    <property type="entry name" value="F-box_dom"/>
</dbReference>
<dbReference type="Gramene" id="TraesLDM6A03G03256350.1">
    <property type="protein sequence ID" value="TraesLDM6A03G03256350.1"/>
    <property type="gene ID" value="TraesLDM6A03G03256350"/>
</dbReference>
<dbReference type="OrthoDB" id="648688at2759"/>
<dbReference type="PANTHER" id="PTHR32133">
    <property type="entry name" value="OS07G0120400 PROTEIN"/>
    <property type="match status" value="1"/>
</dbReference>
<feature type="domain" description="F-box" evidence="1">
    <location>
        <begin position="21"/>
        <end position="61"/>
    </location>
</feature>
<dbReference type="AlphaFoldDB" id="A0A3B6NL39"/>
<dbReference type="SUPFAM" id="SSF81383">
    <property type="entry name" value="F-box domain"/>
    <property type="match status" value="1"/>
</dbReference>
<name>A0A3B6NL39_WHEAT</name>
<dbReference type="Gramene" id="TraesJUL6A03G03279300.1">
    <property type="protein sequence ID" value="TraesJUL6A03G03279300.1"/>
    <property type="gene ID" value="TraesJUL6A03G03279300"/>
</dbReference>
<dbReference type="SMART" id="SM00256">
    <property type="entry name" value="FBOX"/>
    <property type="match status" value="1"/>
</dbReference>
<keyword evidence="3" id="KW-1185">Reference proteome</keyword>
<evidence type="ECO:0000313" key="3">
    <source>
        <dbReference type="Proteomes" id="UP000019116"/>
    </source>
</evidence>
<reference evidence="2" key="2">
    <citation type="submission" date="2018-10" db="UniProtKB">
        <authorList>
            <consortium name="EnsemblPlants"/>
        </authorList>
    </citation>
    <scope>IDENTIFICATION</scope>
</reference>
<dbReference type="Gramene" id="TraesSTA6A03G03243150.1">
    <property type="protein sequence ID" value="TraesSTA6A03G03243150.1"/>
    <property type="gene ID" value="TraesSTA6A03G03243150"/>
</dbReference>
<dbReference type="SMR" id="A0A3B6NL39"/>